<sequence>LSISLCKYENTLCSKKPREFHCENHKFHCENIRPAVFEPTTLSSISARLSLRLTEPLSYIWLTIPWKHFLTF</sequence>
<evidence type="ECO:0000313" key="1">
    <source>
        <dbReference type="EMBL" id="JAN94827.1"/>
    </source>
</evidence>
<organism evidence="1">
    <name type="scientific">Aedes aegypti</name>
    <name type="common">Yellowfever mosquito</name>
    <name type="synonym">Culex aegypti</name>
    <dbReference type="NCBI Taxonomy" id="7159"/>
    <lineage>
        <taxon>Eukaryota</taxon>
        <taxon>Metazoa</taxon>
        <taxon>Ecdysozoa</taxon>
        <taxon>Arthropoda</taxon>
        <taxon>Hexapoda</taxon>
        <taxon>Insecta</taxon>
        <taxon>Pterygota</taxon>
        <taxon>Neoptera</taxon>
        <taxon>Endopterygota</taxon>
        <taxon>Diptera</taxon>
        <taxon>Nematocera</taxon>
        <taxon>Culicoidea</taxon>
        <taxon>Culicidae</taxon>
        <taxon>Culicinae</taxon>
        <taxon>Aedini</taxon>
        <taxon>Aedes</taxon>
        <taxon>Stegomyia</taxon>
    </lineage>
</organism>
<feature type="non-terminal residue" evidence="1">
    <location>
        <position position="1"/>
    </location>
</feature>
<name>A0A0P6IUK6_AEDAE</name>
<proteinExistence type="evidence at transcript level"/>
<dbReference type="AlphaFoldDB" id="A0A0P6IUK6"/>
<protein>
    <submittedName>
        <fullName evidence="1">Uncharacterized protein</fullName>
    </submittedName>
</protein>
<accession>A0A0P6IUK6</accession>
<reference evidence="1" key="1">
    <citation type="journal article" date="2016" name="PLoS ONE">
        <title>A Deep Insight into the Sialome of Male and Female Aedes aegypti Mosquitoes.</title>
        <authorList>
            <person name="Ribeiro J.M."/>
            <person name="Martin-Martin I."/>
            <person name="Arca B."/>
            <person name="Calvo E."/>
        </authorList>
    </citation>
    <scope>NUCLEOTIDE SEQUENCE</scope>
    <source>
        <strain evidence="1">Liverpool</strain>
        <tissue evidence="1">Salivary glands</tissue>
    </source>
</reference>
<dbReference type="EMBL" id="GDUN01001092">
    <property type="protein sequence ID" value="JAN94827.1"/>
    <property type="molecule type" value="mRNA"/>
</dbReference>